<evidence type="ECO:0000256" key="1">
    <source>
        <dbReference type="ARBA" id="ARBA00004141"/>
    </source>
</evidence>
<evidence type="ECO:0000259" key="9">
    <source>
        <dbReference type="PROSITE" id="PS50893"/>
    </source>
</evidence>
<dbReference type="PROSITE" id="PS50928">
    <property type="entry name" value="ABC_TM1"/>
    <property type="match status" value="1"/>
</dbReference>
<keyword evidence="12" id="KW-1185">Reference proteome</keyword>
<feature type="transmembrane region" description="Helical" evidence="8">
    <location>
        <begin position="288"/>
        <end position="305"/>
    </location>
</feature>
<dbReference type="InterPro" id="IPR003439">
    <property type="entry name" value="ABC_transporter-like_ATP-bd"/>
</dbReference>
<dbReference type="GO" id="GO:0005524">
    <property type="term" value="F:ATP binding"/>
    <property type="evidence" value="ECO:0007669"/>
    <property type="project" value="UniProtKB-KW"/>
</dbReference>
<evidence type="ECO:0000313" key="11">
    <source>
        <dbReference type="EMBL" id="MDG0810228.1"/>
    </source>
</evidence>
<keyword evidence="3 8" id="KW-0812">Transmembrane</keyword>
<protein>
    <submittedName>
        <fullName evidence="11">ATP-binding cassette domain-containing protein</fullName>
    </submittedName>
</protein>
<dbReference type="CDD" id="cd03293">
    <property type="entry name" value="ABC_NrtD_SsuB_transporters"/>
    <property type="match status" value="1"/>
</dbReference>
<evidence type="ECO:0000256" key="6">
    <source>
        <dbReference type="ARBA" id="ARBA00022989"/>
    </source>
</evidence>
<comment type="subcellular location">
    <subcellularLocation>
        <location evidence="8">Cell membrane</location>
        <topology evidence="8">Multi-pass membrane protein</topology>
    </subcellularLocation>
    <subcellularLocation>
        <location evidence="1">Membrane</location>
        <topology evidence="1">Multi-pass membrane protein</topology>
    </subcellularLocation>
</comment>
<sequence length="529" mass="58774">MANDKVPKLSIRDLAVEYHSKGQRTVALRGVDLDVKDGEFVSVVGPSGCGKSTLLKVAAGLLQPAAGAAYIDGKPIDDVPDGVGMVFQNDALLPWKTVLHNVRLPLAIKGLPDKEQVAEANRLLKMVGLEGFANFYPKQLSGGMRKRVALARTFAYDPDIYLMDEPFGPLDAQTRVKIGEQFLHIWESVGKSVLFITHDIEEAIALSDRVIVMTDRPGRIKAEFDIRLARPRPFLRHPVRSGIQRAAKGNLDADVRRRDGRDRLMAAASKRATRSGFREREYSKTSVWAGRIVVFVLLIGAWELLSGRAFNAFWLSKPSLIARRIVEMLGDGDLWYHMSATLQEAIAGLAIGMVGGTLLGIGLAFSGIFERWIYPYMMALYSLPRVSLAPLFIVWFGIGLSSKILMVTAMVIFVAFYNAFEGMRNIDKDLMDMMSTYKAKWSHKLRWVVLPSITVWILTSIRLNIGMALIGSVIAELVGSNRGLGYYITYSSNMLDTTGIFTGLVLIMLIAVVLEQCVLLLERVLLRHR</sequence>
<dbReference type="InterPro" id="IPR035906">
    <property type="entry name" value="MetI-like_sf"/>
</dbReference>
<gene>
    <name evidence="11" type="ORF">OMP40_13410</name>
</gene>
<feature type="transmembrane region" description="Helical" evidence="8">
    <location>
        <begin position="447"/>
        <end position="478"/>
    </location>
</feature>
<evidence type="ECO:0000256" key="5">
    <source>
        <dbReference type="ARBA" id="ARBA00022840"/>
    </source>
</evidence>
<feature type="domain" description="ABC transmembrane type-1" evidence="10">
    <location>
        <begin position="338"/>
        <end position="519"/>
    </location>
</feature>
<dbReference type="RefSeq" id="WP_277531932.1">
    <property type="nucleotide sequence ID" value="NZ_JAPDIA010000003.1"/>
</dbReference>
<organism evidence="11 12">
    <name type="scientific">Cohnella rhizosphaerae</name>
    <dbReference type="NCBI Taxonomy" id="1457232"/>
    <lineage>
        <taxon>Bacteria</taxon>
        <taxon>Bacillati</taxon>
        <taxon>Bacillota</taxon>
        <taxon>Bacilli</taxon>
        <taxon>Bacillales</taxon>
        <taxon>Paenibacillaceae</taxon>
        <taxon>Cohnella</taxon>
    </lineage>
</organism>
<evidence type="ECO:0000256" key="4">
    <source>
        <dbReference type="ARBA" id="ARBA00022741"/>
    </source>
</evidence>
<dbReference type="Gene3D" id="1.10.3720.10">
    <property type="entry name" value="MetI-like"/>
    <property type="match status" value="1"/>
</dbReference>
<keyword evidence="2 8" id="KW-0813">Transport</keyword>
<dbReference type="GO" id="GO:0055085">
    <property type="term" value="P:transmembrane transport"/>
    <property type="evidence" value="ECO:0007669"/>
    <property type="project" value="InterPro"/>
</dbReference>
<dbReference type="EMBL" id="JAPDIA010000003">
    <property type="protein sequence ID" value="MDG0810228.1"/>
    <property type="molecule type" value="Genomic_DNA"/>
</dbReference>
<reference evidence="11" key="1">
    <citation type="submission" date="2022-10" db="EMBL/GenBank/DDBJ databases">
        <title>Comparative genomic analysis of Cohnella hashimotonis sp. nov., isolated from the International Space Station.</title>
        <authorList>
            <person name="Simpson A."/>
            <person name="Venkateswaran K."/>
        </authorList>
    </citation>
    <scope>NUCLEOTIDE SEQUENCE</scope>
    <source>
        <strain evidence="11">DSM 28161</strain>
    </source>
</reference>
<evidence type="ECO:0000256" key="2">
    <source>
        <dbReference type="ARBA" id="ARBA00022448"/>
    </source>
</evidence>
<dbReference type="GO" id="GO:0016887">
    <property type="term" value="F:ATP hydrolysis activity"/>
    <property type="evidence" value="ECO:0007669"/>
    <property type="project" value="InterPro"/>
</dbReference>
<dbReference type="Proteomes" id="UP001153404">
    <property type="component" value="Unassembled WGS sequence"/>
</dbReference>
<dbReference type="AlphaFoldDB" id="A0A9X4KT17"/>
<keyword evidence="4" id="KW-0547">Nucleotide-binding</keyword>
<feature type="transmembrane region" description="Helical" evidence="8">
    <location>
        <begin position="345"/>
        <end position="366"/>
    </location>
</feature>
<feature type="transmembrane region" description="Helical" evidence="8">
    <location>
        <begin position="378"/>
        <end position="398"/>
    </location>
</feature>
<dbReference type="Gene3D" id="3.40.50.300">
    <property type="entry name" value="P-loop containing nucleotide triphosphate hydrolases"/>
    <property type="match status" value="1"/>
</dbReference>
<feature type="domain" description="ABC transporter" evidence="9">
    <location>
        <begin position="11"/>
        <end position="240"/>
    </location>
</feature>
<dbReference type="PANTHER" id="PTHR42788:SF13">
    <property type="entry name" value="ALIPHATIC SULFONATES IMPORT ATP-BINDING PROTEIN SSUB"/>
    <property type="match status" value="1"/>
</dbReference>
<feature type="transmembrane region" description="Helical" evidence="8">
    <location>
        <begin position="498"/>
        <end position="521"/>
    </location>
</feature>
<dbReference type="InterPro" id="IPR050166">
    <property type="entry name" value="ABC_transporter_ATP-bind"/>
</dbReference>
<proteinExistence type="inferred from homology"/>
<dbReference type="SUPFAM" id="SSF161098">
    <property type="entry name" value="MetI-like"/>
    <property type="match status" value="1"/>
</dbReference>
<evidence type="ECO:0000256" key="7">
    <source>
        <dbReference type="ARBA" id="ARBA00023136"/>
    </source>
</evidence>
<dbReference type="PANTHER" id="PTHR42788">
    <property type="entry name" value="TAURINE IMPORT ATP-BINDING PROTEIN-RELATED"/>
    <property type="match status" value="1"/>
</dbReference>
<name>A0A9X4KT17_9BACL</name>
<dbReference type="InterPro" id="IPR000515">
    <property type="entry name" value="MetI-like"/>
</dbReference>
<dbReference type="InterPro" id="IPR003593">
    <property type="entry name" value="AAA+_ATPase"/>
</dbReference>
<dbReference type="InterPro" id="IPR027417">
    <property type="entry name" value="P-loop_NTPase"/>
</dbReference>
<keyword evidence="6 8" id="KW-1133">Transmembrane helix</keyword>
<dbReference type="PROSITE" id="PS00211">
    <property type="entry name" value="ABC_TRANSPORTER_1"/>
    <property type="match status" value="1"/>
</dbReference>
<evidence type="ECO:0000259" key="10">
    <source>
        <dbReference type="PROSITE" id="PS50928"/>
    </source>
</evidence>
<evidence type="ECO:0000256" key="8">
    <source>
        <dbReference type="RuleBase" id="RU363032"/>
    </source>
</evidence>
<dbReference type="PROSITE" id="PS50893">
    <property type="entry name" value="ABC_TRANSPORTER_2"/>
    <property type="match status" value="1"/>
</dbReference>
<dbReference type="GO" id="GO:0005886">
    <property type="term" value="C:plasma membrane"/>
    <property type="evidence" value="ECO:0007669"/>
    <property type="project" value="UniProtKB-SubCell"/>
</dbReference>
<comment type="similarity">
    <text evidence="8">Belongs to the binding-protein-dependent transport system permease family.</text>
</comment>
<dbReference type="CDD" id="cd06261">
    <property type="entry name" value="TM_PBP2"/>
    <property type="match status" value="1"/>
</dbReference>
<feature type="transmembrane region" description="Helical" evidence="8">
    <location>
        <begin position="404"/>
        <end position="426"/>
    </location>
</feature>
<dbReference type="SMART" id="SM00382">
    <property type="entry name" value="AAA"/>
    <property type="match status" value="1"/>
</dbReference>
<evidence type="ECO:0000313" key="12">
    <source>
        <dbReference type="Proteomes" id="UP001153404"/>
    </source>
</evidence>
<dbReference type="SUPFAM" id="SSF52540">
    <property type="entry name" value="P-loop containing nucleoside triphosphate hydrolases"/>
    <property type="match status" value="1"/>
</dbReference>
<keyword evidence="5 11" id="KW-0067">ATP-binding</keyword>
<dbReference type="InterPro" id="IPR017871">
    <property type="entry name" value="ABC_transporter-like_CS"/>
</dbReference>
<evidence type="ECO:0000256" key="3">
    <source>
        <dbReference type="ARBA" id="ARBA00022692"/>
    </source>
</evidence>
<dbReference type="Pfam" id="PF00528">
    <property type="entry name" value="BPD_transp_1"/>
    <property type="match status" value="1"/>
</dbReference>
<accession>A0A9X4KT17</accession>
<dbReference type="Pfam" id="PF00005">
    <property type="entry name" value="ABC_tran"/>
    <property type="match status" value="1"/>
</dbReference>
<comment type="caution">
    <text evidence="11">The sequence shown here is derived from an EMBL/GenBank/DDBJ whole genome shotgun (WGS) entry which is preliminary data.</text>
</comment>
<keyword evidence="7 8" id="KW-0472">Membrane</keyword>